<comment type="caution">
    <text evidence="1">The sequence shown here is derived from an EMBL/GenBank/DDBJ whole genome shotgun (WGS) entry which is preliminary data.</text>
</comment>
<dbReference type="EMBL" id="MU006095">
    <property type="protein sequence ID" value="KAF2839007.1"/>
    <property type="molecule type" value="Genomic_DNA"/>
</dbReference>
<accession>A0A9P4VRM7</accession>
<dbReference type="OrthoDB" id="3935714at2759"/>
<dbReference type="AlphaFoldDB" id="A0A9P4VRM7"/>
<protein>
    <submittedName>
        <fullName evidence="1">Uncharacterized protein</fullName>
    </submittedName>
</protein>
<evidence type="ECO:0000313" key="1">
    <source>
        <dbReference type="EMBL" id="KAF2839007.1"/>
    </source>
</evidence>
<dbReference type="Proteomes" id="UP000799429">
    <property type="component" value="Unassembled WGS sequence"/>
</dbReference>
<sequence length="595" mass="68700">MWSQTITASIVFKLNIISLLKCSTDQGKYVSTLRLELLKFFQKAVSEALVPIRRFCMQKNISPASLQELVHEINDSSMGNDILHVTERYGGSPNETYVYTTLYWETIKCRIVNELQNALESIEETTLTCKLLPGNPPLEFIKAIITSIENFSERYRGRLNFRSNRVEFTPMDTLKKNAMQSIENIIDRQNMLSYATYDHWISNFPEIYGNEDELRKSMMQNGDRIMFLENGVLETAWFENDVEEKIEALRRNKYVEFPDVRDEHVYWNIKGSDCECLNELQVGRLKSIYDNESQLVRVSYELSNNKFYLVDRRWLEEVIDFAGELAKTIAQADWDRGQINKEEVKFIPETILFEQLRTKYNIRAVNLVRCLLKSDVGAAAASAYREHVNKLTKESEQEFASFWRDSVSLRVQLYTTGVTAIPDDKMQTQFRDLLENHISKELVTETLARAESKHLLQSSIVRKDVQKLRASLDEHRPIIPALDKFASKRGVPAIAVEELGVRKKEITRERVAKMRNDKDPPRLFLTLVVILWEIHNAGLIYTTGKFSPKLLKSLQPVIAPEMLEKLEVLKAAVKAGSVTDTQKQEMRTLAQDACL</sequence>
<evidence type="ECO:0000313" key="2">
    <source>
        <dbReference type="Proteomes" id="UP000799429"/>
    </source>
</evidence>
<keyword evidence="2" id="KW-1185">Reference proteome</keyword>
<proteinExistence type="predicted"/>
<gene>
    <name evidence="1" type="ORF">M501DRAFT_1016106</name>
</gene>
<organism evidence="1 2">
    <name type="scientific">Patellaria atrata CBS 101060</name>
    <dbReference type="NCBI Taxonomy" id="1346257"/>
    <lineage>
        <taxon>Eukaryota</taxon>
        <taxon>Fungi</taxon>
        <taxon>Dikarya</taxon>
        <taxon>Ascomycota</taxon>
        <taxon>Pezizomycotina</taxon>
        <taxon>Dothideomycetes</taxon>
        <taxon>Dothideomycetes incertae sedis</taxon>
        <taxon>Patellariales</taxon>
        <taxon>Patellariaceae</taxon>
        <taxon>Patellaria</taxon>
    </lineage>
</organism>
<reference evidence="1" key="1">
    <citation type="journal article" date="2020" name="Stud. Mycol.">
        <title>101 Dothideomycetes genomes: a test case for predicting lifestyles and emergence of pathogens.</title>
        <authorList>
            <person name="Haridas S."/>
            <person name="Albert R."/>
            <person name="Binder M."/>
            <person name="Bloem J."/>
            <person name="Labutti K."/>
            <person name="Salamov A."/>
            <person name="Andreopoulos B."/>
            <person name="Baker S."/>
            <person name="Barry K."/>
            <person name="Bills G."/>
            <person name="Bluhm B."/>
            <person name="Cannon C."/>
            <person name="Castanera R."/>
            <person name="Culley D."/>
            <person name="Daum C."/>
            <person name="Ezra D."/>
            <person name="Gonzalez J."/>
            <person name="Henrissat B."/>
            <person name="Kuo A."/>
            <person name="Liang C."/>
            <person name="Lipzen A."/>
            <person name="Lutzoni F."/>
            <person name="Magnuson J."/>
            <person name="Mondo S."/>
            <person name="Nolan M."/>
            <person name="Ohm R."/>
            <person name="Pangilinan J."/>
            <person name="Park H.-J."/>
            <person name="Ramirez L."/>
            <person name="Alfaro M."/>
            <person name="Sun H."/>
            <person name="Tritt A."/>
            <person name="Yoshinaga Y."/>
            <person name="Zwiers L.-H."/>
            <person name="Turgeon B."/>
            <person name="Goodwin S."/>
            <person name="Spatafora J."/>
            <person name="Crous P."/>
            <person name="Grigoriev I."/>
        </authorList>
    </citation>
    <scope>NUCLEOTIDE SEQUENCE</scope>
    <source>
        <strain evidence="1">CBS 101060</strain>
    </source>
</reference>
<name>A0A9P4VRM7_9PEZI</name>